<dbReference type="EC" id="1.8.4.12" evidence="1"/>
<evidence type="ECO:0000256" key="2">
    <source>
        <dbReference type="ARBA" id="ARBA00023002"/>
    </source>
</evidence>
<dbReference type="Pfam" id="PF01641">
    <property type="entry name" value="SelR"/>
    <property type="match status" value="1"/>
</dbReference>
<dbReference type="Proteomes" id="UP000240988">
    <property type="component" value="Unassembled WGS sequence"/>
</dbReference>
<dbReference type="OrthoDB" id="9785497at2"/>
<dbReference type="SUPFAM" id="SSF51316">
    <property type="entry name" value="Mss4-like"/>
    <property type="match status" value="1"/>
</dbReference>
<dbReference type="NCBIfam" id="TIGR00357">
    <property type="entry name" value="peptide-methionine (R)-S-oxide reductase MsrB"/>
    <property type="match status" value="1"/>
</dbReference>
<dbReference type="EMBL" id="FUFA01000002">
    <property type="protein sequence ID" value="SPM32964.1"/>
    <property type="molecule type" value="Genomic_DNA"/>
</dbReference>
<dbReference type="PROSITE" id="PS51790">
    <property type="entry name" value="MSRB"/>
    <property type="match status" value="1"/>
</dbReference>
<evidence type="ECO:0000256" key="1">
    <source>
        <dbReference type="ARBA" id="ARBA00012499"/>
    </source>
</evidence>
<dbReference type="Gene3D" id="2.170.150.20">
    <property type="entry name" value="Peptide methionine sulfoxide reductase"/>
    <property type="match status" value="1"/>
</dbReference>
<keyword evidence="7" id="KW-1185">Reference proteome</keyword>
<dbReference type="InterPro" id="IPR002579">
    <property type="entry name" value="Met_Sox_Rdtase_MsrB_dom"/>
</dbReference>
<reference evidence="6 7" key="1">
    <citation type="submission" date="2017-01" db="EMBL/GenBank/DDBJ databases">
        <authorList>
            <consortium name="Urmite Genomes"/>
        </authorList>
    </citation>
    <scope>NUCLEOTIDE SEQUENCE [LARGE SCALE GENOMIC DNA]</scope>
    <source>
        <strain evidence="6 7">AB57</strain>
    </source>
</reference>
<feature type="domain" description="MsrB" evidence="5">
    <location>
        <begin position="39"/>
        <end position="160"/>
    </location>
</feature>
<dbReference type="InterPro" id="IPR028427">
    <property type="entry name" value="Met_Sox_Rdtase_MsrB"/>
</dbReference>
<name>A0A2U3NND1_9MYCO</name>
<dbReference type="InterPro" id="IPR011057">
    <property type="entry name" value="Mss4-like_sf"/>
</dbReference>
<dbReference type="AlphaFoldDB" id="A0A2U3NND1"/>
<comment type="catalytic activity">
    <reaction evidence="3">
        <text>L-methionyl-[protein] + [thioredoxin]-disulfide + H2O = L-methionyl-(R)-S-oxide-[protein] + [thioredoxin]-dithiol</text>
        <dbReference type="Rhea" id="RHEA:24164"/>
        <dbReference type="Rhea" id="RHEA-COMP:10698"/>
        <dbReference type="Rhea" id="RHEA-COMP:10700"/>
        <dbReference type="Rhea" id="RHEA-COMP:12313"/>
        <dbReference type="Rhea" id="RHEA-COMP:12314"/>
        <dbReference type="ChEBI" id="CHEBI:15377"/>
        <dbReference type="ChEBI" id="CHEBI:16044"/>
        <dbReference type="ChEBI" id="CHEBI:29950"/>
        <dbReference type="ChEBI" id="CHEBI:45764"/>
        <dbReference type="ChEBI" id="CHEBI:50058"/>
        <dbReference type="EC" id="1.8.4.12"/>
    </reaction>
</comment>
<organism evidence="6 7">
    <name type="scientific">Mycobacterium rhizamassiliense</name>
    <dbReference type="NCBI Taxonomy" id="1841860"/>
    <lineage>
        <taxon>Bacteria</taxon>
        <taxon>Bacillati</taxon>
        <taxon>Actinomycetota</taxon>
        <taxon>Actinomycetes</taxon>
        <taxon>Mycobacteriales</taxon>
        <taxon>Mycobacteriaceae</taxon>
        <taxon>Mycobacterium</taxon>
    </lineage>
</organism>
<accession>A0A2U3NND1</accession>
<protein>
    <recommendedName>
        <fullName evidence="1">peptide-methionine (R)-S-oxide reductase</fullName>
        <ecNumber evidence="1">1.8.4.12</ecNumber>
    </recommendedName>
</protein>
<dbReference type="GO" id="GO:0005737">
    <property type="term" value="C:cytoplasm"/>
    <property type="evidence" value="ECO:0007669"/>
    <property type="project" value="TreeGrafter"/>
</dbReference>
<dbReference type="GO" id="GO:0006979">
    <property type="term" value="P:response to oxidative stress"/>
    <property type="evidence" value="ECO:0007669"/>
    <property type="project" value="InterPro"/>
</dbReference>
<keyword evidence="2" id="KW-0560">Oxidoreductase</keyword>
<evidence type="ECO:0000256" key="4">
    <source>
        <dbReference type="SAM" id="SignalP"/>
    </source>
</evidence>
<dbReference type="PANTHER" id="PTHR10173">
    <property type="entry name" value="METHIONINE SULFOXIDE REDUCTASE"/>
    <property type="match status" value="1"/>
</dbReference>
<feature type="signal peptide" evidence="4">
    <location>
        <begin position="1"/>
        <end position="22"/>
    </location>
</feature>
<evidence type="ECO:0000259" key="5">
    <source>
        <dbReference type="PROSITE" id="PS51790"/>
    </source>
</evidence>
<sequence length="160" mass="16794">MLIGTASIAVLAGCGVWGVALAAGAPSAPTDAFAVTHSDAEWRQLLTPQQYAVLRTGSTEAPYSSPLNGQHNVGIFGCAGCAQDLFSSTTKFDSGTGWPSFWKALPNAVLERQDSTLGMSRTEVLCSRCGGHLGHVFDDGPQPTGLRYCMNGVALQFRSV</sequence>
<evidence type="ECO:0000313" key="7">
    <source>
        <dbReference type="Proteomes" id="UP000240988"/>
    </source>
</evidence>
<keyword evidence="4" id="KW-0732">Signal</keyword>
<dbReference type="STRING" id="1841860.GCA_900157375_00769"/>
<dbReference type="PANTHER" id="PTHR10173:SF57">
    <property type="entry name" value="PEPTIDE-METHIONINE (R)-S-OXIDE REDUCTASE"/>
    <property type="match status" value="1"/>
</dbReference>
<dbReference type="GO" id="GO:0030091">
    <property type="term" value="P:protein repair"/>
    <property type="evidence" value="ECO:0007669"/>
    <property type="project" value="InterPro"/>
</dbReference>
<proteinExistence type="predicted"/>
<evidence type="ECO:0000313" key="6">
    <source>
        <dbReference type="EMBL" id="SPM32964.1"/>
    </source>
</evidence>
<dbReference type="GO" id="GO:0033743">
    <property type="term" value="F:peptide-methionine (R)-S-oxide reductase activity"/>
    <property type="evidence" value="ECO:0007669"/>
    <property type="project" value="UniProtKB-EC"/>
</dbReference>
<gene>
    <name evidence="6" type="ORF">MRAB57_767</name>
</gene>
<evidence type="ECO:0000256" key="3">
    <source>
        <dbReference type="ARBA" id="ARBA00048488"/>
    </source>
</evidence>
<feature type="chain" id="PRO_5015464707" description="peptide-methionine (R)-S-oxide reductase" evidence="4">
    <location>
        <begin position="23"/>
        <end position="160"/>
    </location>
</feature>